<organism evidence="2 3">
    <name type="scientific">Lepidopterella palustris CBS 459.81</name>
    <dbReference type="NCBI Taxonomy" id="1314670"/>
    <lineage>
        <taxon>Eukaryota</taxon>
        <taxon>Fungi</taxon>
        <taxon>Dikarya</taxon>
        <taxon>Ascomycota</taxon>
        <taxon>Pezizomycotina</taxon>
        <taxon>Dothideomycetes</taxon>
        <taxon>Pleosporomycetidae</taxon>
        <taxon>Mytilinidiales</taxon>
        <taxon>Argynnaceae</taxon>
        <taxon>Lepidopterella</taxon>
    </lineage>
</organism>
<dbReference type="PANTHER" id="PTHR33112:SF9">
    <property type="entry name" value="HETEROKARYON INCOMPATIBILITY DOMAIN-CONTAINING PROTEIN"/>
    <property type="match status" value="1"/>
</dbReference>
<keyword evidence="3" id="KW-1185">Reference proteome</keyword>
<feature type="non-terminal residue" evidence="2">
    <location>
        <position position="1"/>
    </location>
</feature>
<protein>
    <submittedName>
        <fullName evidence="2">Heterokaryon incompatibility</fullName>
    </submittedName>
</protein>
<sequence length="59" mass="6780">DLSNTHRDAIVFARKLSLPWIWIDSLCIIQDDHEDSQNESNQMTSIYDNSHLTLSMSSS</sequence>
<gene>
    <name evidence="2" type="ORF">K432DRAFT_256592</name>
</gene>
<feature type="non-terminal residue" evidence="2">
    <location>
        <position position="59"/>
    </location>
</feature>
<dbReference type="InterPro" id="IPR010730">
    <property type="entry name" value="HET"/>
</dbReference>
<dbReference type="PANTHER" id="PTHR33112">
    <property type="entry name" value="DOMAIN PROTEIN, PUTATIVE-RELATED"/>
    <property type="match status" value="1"/>
</dbReference>
<evidence type="ECO:0000313" key="2">
    <source>
        <dbReference type="EMBL" id="OCK75648.1"/>
    </source>
</evidence>
<dbReference type="AlphaFoldDB" id="A0A8E2JAS9"/>
<dbReference type="Proteomes" id="UP000250266">
    <property type="component" value="Unassembled WGS sequence"/>
</dbReference>
<dbReference type="EMBL" id="KV745290">
    <property type="protein sequence ID" value="OCK75648.1"/>
    <property type="molecule type" value="Genomic_DNA"/>
</dbReference>
<reference evidence="2 3" key="1">
    <citation type="journal article" date="2016" name="Nat. Commun.">
        <title>Ectomycorrhizal ecology is imprinted in the genome of the dominant symbiotic fungus Cenococcum geophilum.</title>
        <authorList>
            <consortium name="DOE Joint Genome Institute"/>
            <person name="Peter M."/>
            <person name="Kohler A."/>
            <person name="Ohm R.A."/>
            <person name="Kuo A."/>
            <person name="Krutzmann J."/>
            <person name="Morin E."/>
            <person name="Arend M."/>
            <person name="Barry K.W."/>
            <person name="Binder M."/>
            <person name="Choi C."/>
            <person name="Clum A."/>
            <person name="Copeland A."/>
            <person name="Grisel N."/>
            <person name="Haridas S."/>
            <person name="Kipfer T."/>
            <person name="LaButti K."/>
            <person name="Lindquist E."/>
            <person name="Lipzen A."/>
            <person name="Maire R."/>
            <person name="Meier B."/>
            <person name="Mihaltcheva S."/>
            <person name="Molinier V."/>
            <person name="Murat C."/>
            <person name="Poggeler S."/>
            <person name="Quandt C.A."/>
            <person name="Sperisen C."/>
            <person name="Tritt A."/>
            <person name="Tisserant E."/>
            <person name="Crous P.W."/>
            <person name="Henrissat B."/>
            <person name="Nehls U."/>
            <person name="Egli S."/>
            <person name="Spatafora J.W."/>
            <person name="Grigoriev I.V."/>
            <person name="Martin F.M."/>
        </authorList>
    </citation>
    <scope>NUCLEOTIDE SEQUENCE [LARGE SCALE GENOMIC DNA]</scope>
    <source>
        <strain evidence="2 3">CBS 459.81</strain>
    </source>
</reference>
<feature type="domain" description="Heterokaryon incompatibility" evidence="1">
    <location>
        <begin position="2"/>
        <end position="57"/>
    </location>
</feature>
<evidence type="ECO:0000259" key="1">
    <source>
        <dbReference type="Pfam" id="PF06985"/>
    </source>
</evidence>
<name>A0A8E2JAS9_9PEZI</name>
<dbReference type="Pfam" id="PF06985">
    <property type="entry name" value="HET"/>
    <property type="match status" value="1"/>
</dbReference>
<accession>A0A8E2JAS9</accession>
<evidence type="ECO:0000313" key="3">
    <source>
        <dbReference type="Proteomes" id="UP000250266"/>
    </source>
</evidence>
<proteinExistence type="predicted"/>
<dbReference type="OrthoDB" id="2958217at2759"/>